<dbReference type="AlphaFoldDB" id="A0A0D6LT90"/>
<gene>
    <name evidence="4" type="ORF">ANCCEY_06524</name>
</gene>
<evidence type="ECO:0000256" key="2">
    <source>
        <dbReference type="ARBA" id="ARBA00023239"/>
    </source>
</evidence>
<organism evidence="4 5">
    <name type="scientific">Ancylostoma ceylanicum</name>
    <dbReference type="NCBI Taxonomy" id="53326"/>
    <lineage>
        <taxon>Eukaryota</taxon>
        <taxon>Metazoa</taxon>
        <taxon>Ecdysozoa</taxon>
        <taxon>Nematoda</taxon>
        <taxon>Chromadorea</taxon>
        <taxon>Rhabditida</taxon>
        <taxon>Rhabditina</taxon>
        <taxon>Rhabditomorpha</taxon>
        <taxon>Strongyloidea</taxon>
        <taxon>Ancylostomatidae</taxon>
        <taxon>Ancylostomatinae</taxon>
        <taxon>Ancylostoma</taxon>
    </lineage>
</organism>
<dbReference type="PANTHER" id="PTHR11920">
    <property type="entry name" value="GUANYLYL CYCLASE"/>
    <property type="match status" value="1"/>
</dbReference>
<dbReference type="GO" id="GO:0004383">
    <property type="term" value="F:guanylate cyclase activity"/>
    <property type="evidence" value="ECO:0007669"/>
    <property type="project" value="TreeGrafter"/>
</dbReference>
<name>A0A0D6LT90_9BILA</name>
<dbReference type="GO" id="GO:0007168">
    <property type="term" value="P:receptor guanylyl cyclase signaling pathway"/>
    <property type="evidence" value="ECO:0007669"/>
    <property type="project" value="TreeGrafter"/>
</dbReference>
<keyword evidence="1" id="KW-0547">Nucleotide-binding</keyword>
<feature type="transmembrane region" description="Helical" evidence="3">
    <location>
        <begin position="27"/>
        <end position="51"/>
    </location>
</feature>
<keyword evidence="2" id="KW-0456">Lyase</keyword>
<reference evidence="4 5" key="1">
    <citation type="submission" date="2013-05" db="EMBL/GenBank/DDBJ databases">
        <title>Draft genome of the parasitic nematode Anyclostoma ceylanicum.</title>
        <authorList>
            <person name="Mitreva M."/>
        </authorList>
    </citation>
    <scope>NUCLEOTIDE SEQUENCE [LARGE SCALE GENOMIC DNA]</scope>
</reference>
<keyword evidence="5" id="KW-1185">Reference proteome</keyword>
<evidence type="ECO:0008006" key="6">
    <source>
        <dbReference type="Google" id="ProtNLM"/>
    </source>
</evidence>
<proteinExistence type="predicted"/>
<sequence>MLFRVPLSVPLCGFSGLQCPPSFIDIYFAYLVCGIVIITTSALALVVFSIYKPIEGTKSLEIGMGNSFFLLEQNRSTRSRPSFCSTFSSSDPMVLLGDRFEVRAYYSDNVLITKHKQVELKPAEYDSCVKMLKMDHENINKFIGLSLDGPDIIKVWKFCERGTLQVSVKL</sequence>
<dbReference type="Proteomes" id="UP000054495">
    <property type="component" value="Unassembled WGS sequence"/>
</dbReference>
<dbReference type="GO" id="GO:0001653">
    <property type="term" value="F:peptide receptor activity"/>
    <property type="evidence" value="ECO:0007669"/>
    <property type="project" value="TreeGrafter"/>
</dbReference>
<dbReference type="GO" id="GO:0000166">
    <property type="term" value="F:nucleotide binding"/>
    <property type="evidence" value="ECO:0007669"/>
    <property type="project" value="UniProtKB-KW"/>
</dbReference>
<keyword evidence="3" id="KW-0812">Transmembrane</keyword>
<keyword evidence="3" id="KW-0472">Membrane</keyword>
<evidence type="ECO:0000256" key="1">
    <source>
        <dbReference type="ARBA" id="ARBA00022741"/>
    </source>
</evidence>
<dbReference type="GO" id="GO:0004016">
    <property type="term" value="F:adenylate cyclase activity"/>
    <property type="evidence" value="ECO:0007669"/>
    <property type="project" value="TreeGrafter"/>
</dbReference>
<dbReference type="PANTHER" id="PTHR11920:SF501">
    <property type="entry name" value="GUANYLATE CYCLASE 32E"/>
    <property type="match status" value="1"/>
</dbReference>
<protein>
    <recommendedName>
        <fullName evidence="6">Serine-threonine/tyrosine-protein kinase catalytic domain-containing protein</fullName>
    </recommendedName>
</protein>
<dbReference type="GO" id="GO:0005886">
    <property type="term" value="C:plasma membrane"/>
    <property type="evidence" value="ECO:0007669"/>
    <property type="project" value="TreeGrafter"/>
</dbReference>
<evidence type="ECO:0000256" key="3">
    <source>
        <dbReference type="SAM" id="Phobius"/>
    </source>
</evidence>
<dbReference type="EMBL" id="KE124944">
    <property type="protein sequence ID" value="EPB74403.1"/>
    <property type="molecule type" value="Genomic_DNA"/>
</dbReference>
<keyword evidence="3" id="KW-1133">Transmembrane helix</keyword>
<dbReference type="InterPro" id="IPR050401">
    <property type="entry name" value="Cyclic_nucleotide_synthase"/>
</dbReference>
<evidence type="ECO:0000313" key="5">
    <source>
        <dbReference type="Proteomes" id="UP000054495"/>
    </source>
</evidence>
<evidence type="ECO:0000313" key="4">
    <source>
        <dbReference type="EMBL" id="EPB74403.1"/>
    </source>
</evidence>
<accession>A0A0D6LT90</accession>